<evidence type="ECO:0000256" key="8">
    <source>
        <dbReference type="ARBA" id="ARBA00022912"/>
    </source>
</evidence>
<keyword evidence="12" id="KW-0636">Prenylation</keyword>
<evidence type="ECO:0000256" key="10">
    <source>
        <dbReference type="ARBA" id="ARBA00023157"/>
    </source>
</evidence>
<evidence type="ECO:0000313" key="19">
    <source>
        <dbReference type="EMBL" id="JAV55687.1"/>
    </source>
</evidence>
<dbReference type="Proteomes" id="UP000327044">
    <property type="component" value="Unassembled WGS sequence"/>
</dbReference>
<keyword evidence="11" id="KW-0449">Lipoprotein</keyword>
<keyword evidence="4" id="KW-1003">Cell membrane</keyword>
<evidence type="ECO:0000256" key="1">
    <source>
        <dbReference type="ARBA" id="ARBA00004236"/>
    </source>
</evidence>
<feature type="domain" description="Tyrosine specific protein phosphatases" evidence="18">
    <location>
        <begin position="81"/>
        <end position="147"/>
    </location>
</feature>
<dbReference type="SUPFAM" id="SSF52799">
    <property type="entry name" value="(Phosphotyrosine protein) phosphatases II"/>
    <property type="match status" value="1"/>
</dbReference>
<comment type="subunit">
    <text evidence="15">Interacts with tubulin.</text>
</comment>
<keyword evidence="21" id="KW-1185">Reference proteome</keyword>
<dbReference type="PANTHER" id="PTHR23339">
    <property type="entry name" value="TYROSINE SPECIFIC PROTEIN PHOSPHATASE AND DUAL SPECIFICITY PROTEIN PHOSPHATASE"/>
    <property type="match status" value="1"/>
</dbReference>
<dbReference type="AlphaFoldDB" id="A0A1Y1KAB0"/>
<dbReference type="GO" id="GO:0004725">
    <property type="term" value="F:protein tyrosine phosphatase activity"/>
    <property type="evidence" value="ECO:0007669"/>
    <property type="project" value="UniProtKB-EC"/>
</dbReference>
<name>A0A1Y1KAB0_PHOPY</name>
<comment type="subcellular location">
    <subcellularLocation>
        <location evidence="1">Cell membrane</location>
    </subcellularLocation>
    <subcellularLocation>
        <location evidence="2">Early endosome</location>
    </subcellularLocation>
</comment>
<proteinExistence type="predicted"/>
<evidence type="ECO:0000259" key="18">
    <source>
        <dbReference type="PROSITE" id="PS50056"/>
    </source>
</evidence>
<dbReference type="InterPro" id="IPR029021">
    <property type="entry name" value="Prot-tyrosine_phosphatase-like"/>
</dbReference>
<reference evidence="20" key="3">
    <citation type="submission" date="2019-08" db="EMBL/GenBank/DDBJ databases">
        <authorList>
            <consortium name="Photinus pyralis genome working group"/>
            <person name="Fallon T.R."/>
            <person name="Sander Lower S.E."/>
            <person name="Weng J.-K."/>
        </authorList>
    </citation>
    <scope>NUCLEOTIDE SEQUENCE</scope>
    <source>
        <strain evidence="20">1611_PpyrPB1</strain>
        <tissue evidence="20">Whole body</tissue>
    </source>
</reference>
<dbReference type="Pfam" id="PF22785">
    <property type="entry name" value="Tc-R-P"/>
    <property type="match status" value="1"/>
</dbReference>
<accession>A0A1Y1KAB0</accession>
<dbReference type="Gene3D" id="3.90.190.10">
    <property type="entry name" value="Protein tyrosine phosphatase superfamily"/>
    <property type="match status" value="1"/>
</dbReference>
<evidence type="ECO:0000256" key="6">
    <source>
        <dbReference type="ARBA" id="ARBA00022753"/>
    </source>
</evidence>
<reference evidence="19" key="1">
    <citation type="journal article" date="2016" name="Sci. Rep.">
        <title>Molecular characterization of firefly nuptial gifts: a multi-omics approach sheds light on postcopulatory sexual selection.</title>
        <authorList>
            <person name="Al-Wathiqui N."/>
            <person name="Fallon T.R."/>
            <person name="South A."/>
            <person name="Weng J.K."/>
            <person name="Lewis S.M."/>
        </authorList>
    </citation>
    <scope>NUCLEOTIDE SEQUENCE</scope>
</reference>
<keyword evidence="10" id="KW-1015">Disulfide bond</keyword>
<evidence type="ECO:0000256" key="9">
    <source>
        <dbReference type="ARBA" id="ARBA00023136"/>
    </source>
</evidence>
<dbReference type="InterPro" id="IPR003595">
    <property type="entry name" value="Tyr_Pase_cat"/>
</dbReference>
<protein>
    <recommendedName>
        <fullName evidence="16">Protein tyrosine phosphatase type IVA 3</fullName>
        <ecNumber evidence="3">3.1.3.48</ecNumber>
    </recommendedName>
    <alternativeName>
        <fullName evidence="17">Protein-tyrosine phosphatase 4a3</fullName>
    </alternativeName>
</protein>
<dbReference type="EMBL" id="VVIM01000003">
    <property type="protein sequence ID" value="KAB0801002.1"/>
    <property type="molecule type" value="Genomic_DNA"/>
</dbReference>
<dbReference type="GO" id="GO:0043542">
    <property type="term" value="P:endothelial cell migration"/>
    <property type="evidence" value="ECO:0007669"/>
    <property type="project" value="UniProtKB-ARBA"/>
</dbReference>
<gene>
    <name evidence="20" type="ORF">PPYR_05356</name>
</gene>
<keyword evidence="5" id="KW-0488">Methylation</keyword>
<comment type="function">
    <text evidence="14">Protein tyrosine phosphatase which stimulates progression from G1 into S phase during mitosis. Enhances cell proliferation, cell motility and invasive activity, and promotes cancer metastasis. May be involved in the progression of cardiac hypertrophy by inhibiting intracellular calcium mobilization in response to angiotensin II.</text>
</comment>
<feature type="non-terminal residue" evidence="19">
    <location>
        <position position="162"/>
    </location>
</feature>
<evidence type="ECO:0000313" key="21">
    <source>
        <dbReference type="Proteomes" id="UP000327044"/>
    </source>
</evidence>
<evidence type="ECO:0000256" key="12">
    <source>
        <dbReference type="ARBA" id="ARBA00023289"/>
    </source>
</evidence>
<dbReference type="FunFam" id="3.90.190.10:FF:000105">
    <property type="entry name" value="Protein tyrosine phosphatase type IVA 3"/>
    <property type="match status" value="1"/>
</dbReference>
<dbReference type="PROSITE" id="PS00383">
    <property type="entry name" value="TYR_PHOSPHATASE_1"/>
    <property type="match status" value="1"/>
</dbReference>
<evidence type="ECO:0000256" key="2">
    <source>
        <dbReference type="ARBA" id="ARBA00004412"/>
    </source>
</evidence>
<evidence type="ECO:0000256" key="14">
    <source>
        <dbReference type="ARBA" id="ARBA00057132"/>
    </source>
</evidence>
<evidence type="ECO:0000256" key="17">
    <source>
        <dbReference type="ARBA" id="ARBA00082375"/>
    </source>
</evidence>
<evidence type="ECO:0000256" key="16">
    <source>
        <dbReference type="ARBA" id="ARBA00069015"/>
    </source>
</evidence>
<evidence type="ECO:0000256" key="5">
    <source>
        <dbReference type="ARBA" id="ARBA00022481"/>
    </source>
</evidence>
<evidence type="ECO:0000256" key="13">
    <source>
        <dbReference type="ARBA" id="ARBA00051722"/>
    </source>
</evidence>
<dbReference type="GO" id="GO:0009966">
    <property type="term" value="P:regulation of signal transduction"/>
    <property type="evidence" value="ECO:0007669"/>
    <property type="project" value="UniProtKB-ARBA"/>
</dbReference>
<evidence type="ECO:0000256" key="11">
    <source>
        <dbReference type="ARBA" id="ARBA00023288"/>
    </source>
</evidence>
<comment type="catalytic activity">
    <reaction evidence="13">
        <text>O-phospho-L-tyrosyl-[protein] + H2O = L-tyrosyl-[protein] + phosphate</text>
        <dbReference type="Rhea" id="RHEA:10684"/>
        <dbReference type="Rhea" id="RHEA-COMP:10136"/>
        <dbReference type="Rhea" id="RHEA-COMP:20101"/>
        <dbReference type="ChEBI" id="CHEBI:15377"/>
        <dbReference type="ChEBI" id="CHEBI:43474"/>
        <dbReference type="ChEBI" id="CHEBI:46858"/>
        <dbReference type="ChEBI" id="CHEBI:61978"/>
        <dbReference type="EC" id="3.1.3.48"/>
    </reaction>
</comment>
<dbReference type="EC" id="3.1.3.48" evidence="3"/>
<dbReference type="OrthoDB" id="5632at2759"/>
<dbReference type="PROSITE" id="PS50056">
    <property type="entry name" value="TYR_PHOSPHATASE_2"/>
    <property type="match status" value="1"/>
</dbReference>
<keyword evidence="7" id="KW-0378">Hydrolase</keyword>
<evidence type="ECO:0000256" key="4">
    <source>
        <dbReference type="ARBA" id="ARBA00022475"/>
    </source>
</evidence>
<evidence type="ECO:0000256" key="7">
    <source>
        <dbReference type="ARBA" id="ARBA00022801"/>
    </source>
</evidence>
<evidence type="ECO:0000256" key="15">
    <source>
        <dbReference type="ARBA" id="ARBA00064590"/>
    </source>
</evidence>
<keyword evidence="9" id="KW-0472">Membrane</keyword>
<evidence type="ECO:0000313" key="20">
    <source>
        <dbReference type="EMBL" id="KAB0801002.1"/>
    </source>
</evidence>
<evidence type="ECO:0000256" key="3">
    <source>
        <dbReference type="ARBA" id="ARBA00013064"/>
    </source>
</evidence>
<organism evidence="19">
    <name type="scientific">Photinus pyralis</name>
    <name type="common">Common eastern firefly</name>
    <name type="synonym">Lampyris pyralis</name>
    <dbReference type="NCBI Taxonomy" id="7054"/>
    <lineage>
        <taxon>Eukaryota</taxon>
        <taxon>Metazoa</taxon>
        <taxon>Ecdysozoa</taxon>
        <taxon>Arthropoda</taxon>
        <taxon>Hexapoda</taxon>
        <taxon>Insecta</taxon>
        <taxon>Pterygota</taxon>
        <taxon>Neoptera</taxon>
        <taxon>Endopterygota</taxon>
        <taxon>Coleoptera</taxon>
        <taxon>Polyphaga</taxon>
        <taxon>Elateriformia</taxon>
        <taxon>Elateroidea</taxon>
        <taxon>Lampyridae</taxon>
        <taxon>Lampyrinae</taxon>
        <taxon>Photinus</taxon>
    </lineage>
</organism>
<keyword evidence="8" id="KW-0904">Protein phosphatase</keyword>
<dbReference type="GO" id="GO:0005769">
    <property type="term" value="C:early endosome"/>
    <property type="evidence" value="ECO:0007669"/>
    <property type="project" value="UniProtKB-SubCell"/>
</dbReference>
<dbReference type="EMBL" id="GEZM01094436">
    <property type="protein sequence ID" value="JAV55687.1"/>
    <property type="molecule type" value="Transcribed_RNA"/>
</dbReference>
<dbReference type="InterPro" id="IPR016130">
    <property type="entry name" value="Tyr_Pase_AS"/>
</dbReference>
<dbReference type="InterPro" id="IPR000387">
    <property type="entry name" value="Tyr_Pase_dom"/>
</dbReference>
<dbReference type="GO" id="GO:0005886">
    <property type="term" value="C:plasma membrane"/>
    <property type="evidence" value="ECO:0007669"/>
    <property type="project" value="UniProtKB-SubCell"/>
</dbReference>
<reference evidence="20 21" key="2">
    <citation type="journal article" date="2018" name="Elife">
        <title>Firefly genomes illuminate parallel origins of bioluminescence in beetles.</title>
        <authorList>
            <person name="Fallon T.R."/>
            <person name="Lower S.E."/>
            <person name="Chang C.H."/>
            <person name="Bessho-Uehara M."/>
            <person name="Martin G.J."/>
            <person name="Bewick A.J."/>
            <person name="Behringer M."/>
            <person name="Debat H.J."/>
            <person name="Wong I."/>
            <person name="Day J.C."/>
            <person name="Suvorov A."/>
            <person name="Silva C.J."/>
            <person name="Stanger-Hall K.F."/>
            <person name="Hall D.W."/>
            <person name="Schmitz R.J."/>
            <person name="Nelson D.R."/>
            <person name="Lewis S.M."/>
            <person name="Shigenobu S."/>
            <person name="Bybee S.M."/>
            <person name="Larracuente A.M."/>
            <person name="Oba Y."/>
            <person name="Weng J.K."/>
        </authorList>
    </citation>
    <scope>NUCLEOTIDE SEQUENCE [LARGE SCALE GENOMIC DNA]</scope>
    <source>
        <strain evidence="20">1611_PpyrPB1</strain>
        <tissue evidence="20">Whole body</tissue>
    </source>
</reference>
<dbReference type="InParanoid" id="A0A1Y1KAB0"/>
<sequence length="162" mass="18690">MAFSIEAITSFHFNHLKLVLCRQPNLSMMNLYIEQLKEQRIRTIVKVCETDYCISDFEDNGIEVRELVYKNGSFPSNGVIEIWINFVKAHFEKFPNSAIGIHCVDGLGRSAVLVALALIEGGLDPVRAIEFIKSKRRGAFNKYQEKELQIYKSYNRLVIHDY</sequence>
<dbReference type="InterPro" id="IPR050561">
    <property type="entry name" value="PTP"/>
</dbReference>
<dbReference type="SMART" id="SM00404">
    <property type="entry name" value="PTPc_motif"/>
    <property type="match status" value="1"/>
</dbReference>
<keyword evidence="6" id="KW-0967">Endosome</keyword>